<evidence type="ECO:0000313" key="1">
    <source>
        <dbReference type="EMBL" id="SSC64547.1"/>
    </source>
</evidence>
<name>A0A376AA70_9HYPH</name>
<dbReference type="AlphaFoldDB" id="A0A376AA70"/>
<accession>A0A376AA70</accession>
<reference evidence="2" key="1">
    <citation type="submission" date="2018-07" db="EMBL/GenBank/DDBJ databases">
        <authorList>
            <person name="Peiro R."/>
            <person name="Begona"/>
            <person name="Cbmso G."/>
            <person name="Lopez M."/>
            <person name="Gonzalez S."/>
        </authorList>
    </citation>
    <scope>NUCLEOTIDE SEQUENCE [LARGE SCALE GENOMIC DNA]</scope>
</reference>
<proteinExistence type="predicted"/>
<dbReference type="EMBL" id="UEYP01000012">
    <property type="protein sequence ID" value="SSC64547.1"/>
    <property type="molecule type" value="Genomic_DNA"/>
</dbReference>
<evidence type="ECO:0000313" key="2">
    <source>
        <dbReference type="Proteomes" id="UP000254764"/>
    </source>
</evidence>
<dbReference type="Proteomes" id="UP000254764">
    <property type="component" value="Unassembled WGS sequence"/>
</dbReference>
<keyword evidence="2" id="KW-1185">Reference proteome</keyword>
<organism evidence="1 2">
    <name type="scientific">Ciceribacter selenitireducens ATCC BAA-1503</name>
    <dbReference type="NCBI Taxonomy" id="1336235"/>
    <lineage>
        <taxon>Bacteria</taxon>
        <taxon>Pseudomonadati</taxon>
        <taxon>Pseudomonadota</taxon>
        <taxon>Alphaproteobacteria</taxon>
        <taxon>Hyphomicrobiales</taxon>
        <taxon>Rhizobiaceae</taxon>
        <taxon>Ciceribacter</taxon>
    </lineage>
</organism>
<gene>
    <name evidence="1" type="ORF">RHIZ70_255</name>
</gene>
<sequence>MLWKTLNILTEQCFACARSKRIGASHRINACALSKPRSLPHGRSTETT</sequence>
<protein>
    <submittedName>
        <fullName evidence="1">Uncharacterized protein</fullName>
    </submittedName>
</protein>